<keyword evidence="4 9" id="KW-0349">Heme</keyword>
<dbReference type="GO" id="GO:0016705">
    <property type="term" value="F:oxidoreductase activity, acting on paired donors, with incorporation or reduction of molecular oxygen"/>
    <property type="evidence" value="ECO:0007669"/>
    <property type="project" value="InterPro"/>
</dbReference>
<protein>
    <submittedName>
        <fullName evidence="11">Cytochrome P450</fullName>
    </submittedName>
</protein>
<evidence type="ECO:0000256" key="3">
    <source>
        <dbReference type="ARBA" id="ARBA00010617"/>
    </source>
</evidence>
<proteinExistence type="inferred from homology"/>
<dbReference type="CDD" id="cd11065">
    <property type="entry name" value="CYP64-like"/>
    <property type="match status" value="1"/>
</dbReference>
<keyword evidence="5 9" id="KW-0479">Metal-binding</keyword>
<feature type="binding site" description="axial binding residue" evidence="9">
    <location>
        <position position="485"/>
    </location>
    <ligand>
        <name>heme</name>
        <dbReference type="ChEBI" id="CHEBI:30413"/>
    </ligand>
    <ligandPart>
        <name>Fe</name>
        <dbReference type="ChEBI" id="CHEBI:18248"/>
    </ligandPart>
</feature>
<organism evidence="11 12">
    <name type="scientific">Pyrrhoderma noxium</name>
    <dbReference type="NCBI Taxonomy" id="2282107"/>
    <lineage>
        <taxon>Eukaryota</taxon>
        <taxon>Fungi</taxon>
        <taxon>Dikarya</taxon>
        <taxon>Basidiomycota</taxon>
        <taxon>Agaricomycotina</taxon>
        <taxon>Agaricomycetes</taxon>
        <taxon>Hymenochaetales</taxon>
        <taxon>Hymenochaetaceae</taxon>
        <taxon>Pyrrhoderma</taxon>
    </lineage>
</organism>
<dbReference type="InterPro" id="IPR036396">
    <property type="entry name" value="Cyt_P450_sf"/>
</dbReference>
<evidence type="ECO:0000256" key="4">
    <source>
        <dbReference type="ARBA" id="ARBA00022617"/>
    </source>
</evidence>
<dbReference type="GO" id="GO:0005506">
    <property type="term" value="F:iron ion binding"/>
    <property type="evidence" value="ECO:0007669"/>
    <property type="project" value="InterPro"/>
</dbReference>
<dbReference type="PRINTS" id="PR00463">
    <property type="entry name" value="EP450I"/>
</dbReference>
<evidence type="ECO:0000313" key="11">
    <source>
        <dbReference type="EMBL" id="PAV15413.1"/>
    </source>
</evidence>
<dbReference type="AlphaFoldDB" id="A0A286U757"/>
<dbReference type="GO" id="GO:0020037">
    <property type="term" value="F:heme binding"/>
    <property type="evidence" value="ECO:0007669"/>
    <property type="project" value="InterPro"/>
</dbReference>
<name>A0A286U757_9AGAM</name>
<dbReference type="InParanoid" id="A0A286U757"/>
<comment type="pathway">
    <text evidence="2">Secondary metabolite biosynthesis.</text>
</comment>
<dbReference type="InterPro" id="IPR017972">
    <property type="entry name" value="Cyt_P450_CS"/>
</dbReference>
<evidence type="ECO:0000256" key="9">
    <source>
        <dbReference type="PIRSR" id="PIRSR602401-1"/>
    </source>
</evidence>
<dbReference type="PANTHER" id="PTHR46300:SF7">
    <property type="entry name" value="P450, PUTATIVE (EUROFUNG)-RELATED"/>
    <property type="match status" value="1"/>
</dbReference>
<dbReference type="Gene3D" id="1.10.630.10">
    <property type="entry name" value="Cytochrome P450"/>
    <property type="match status" value="1"/>
</dbReference>
<dbReference type="OrthoDB" id="2789670at2759"/>
<dbReference type="SUPFAM" id="SSF48264">
    <property type="entry name" value="Cytochrome P450"/>
    <property type="match status" value="1"/>
</dbReference>
<evidence type="ECO:0000256" key="8">
    <source>
        <dbReference type="ARBA" id="ARBA00023033"/>
    </source>
</evidence>
<dbReference type="Proteomes" id="UP000217199">
    <property type="component" value="Unassembled WGS sequence"/>
</dbReference>
<evidence type="ECO:0000256" key="10">
    <source>
        <dbReference type="RuleBase" id="RU000461"/>
    </source>
</evidence>
<dbReference type="PANTHER" id="PTHR46300">
    <property type="entry name" value="P450, PUTATIVE (EUROFUNG)-RELATED-RELATED"/>
    <property type="match status" value="1"/>
</dbReference>
<comment type="caution">
    <text evidence="11">The sequence shown here is derived from an EMBL/GenBank/DDBJ whole genome shotgun (WGS) entry which is preliminary data.</text>
</comment>
<dbReference type="STRING" id="2282107.A0A286U757"/>
<dbReference type="Pfam" id="PF00067">
    <property type="entry name" value="p450"/>
    <property type="match status" value="1"/>
</dbReference>
<dbReference type="PROSITE" id="PS00086">
    <property type="entry name" value="CYTOCHROME_P450"/>
    <property type="match status" value="1"/>
</dbReference>
<gene>
    <name evidence="11" type="ORF">PNOK_0917700</name>
</gene>
<dbReference type="InterPro" id="IPR050364">
    <property type="entry name" value="Cytochrome_P450_fung"/>
</dbReference>
<evidence type="ECO:0000313" key="12">
    <source>
        <dbReference type="Proteomes" id="UP000217199"/>
    </source>
</evidence>
<keyword evidence="12" id="KW-1185">Reference proteome</keyword>
<evidence type="ECO:0000256" key="7">
    <source>
        <dbReference type="ARBA" id="ARBA00023004"/>
    </source>
</evidence>
<dbReference type="InterPro" id="IPR002401">
    <property type="entry name" value="Cyt_P450_E_grp-I"/>
</dbReference>
<dbReference type="PRINTS" id="PR00385">
    <property type="entry name" value="P450"/>
</dbReference>
<comment type="similarity">
    <text evidence="3 10">Belongs to the cytochrome P450 family.</text>
</comment>
<keyword evidence="7 9" id="KW-0408">Iron</keyword>
<keyword evidence="8 10" id="KW-0503">Monooxygenase</keyword>
<keyword evidence="6 10" id="KW-0560">Oxidoreductase</keyword>
<evidence type="ECO:0000256" key="6">
    <source>
        <dbReference type="ARBA" id="ARBA00023002"/>
    </source>
</evidence>
<evidence type="ECO:0000256" key="5">
    <source>
        <dbReference type="ARBA" id="ARBA00022723"/>
    </source>
</evidence>
<dbReference type="InterPro" id="IPR001128">
    <property type="entry name" value="Cyt_P450"/>
</dbReference>
<accession>A0A286U757</accession>
<dbReference type="GO" id="GO:0004497">
    <property type="term" value="F:monooxygenase activity"/>
    <property type="evidence" value="ECO:0007669"/>
    <property type="project" value="UniProtKB-KW"/>
</dbReference>
<dbReference type="EMBL" id="NBII01000010">
    <property type="protein sequence ID" value="PAV15413.1"/>
    <property type="molecule type" value="Genomic_DNA"/>
</dbReference>
<evidence type="ECO:0000256" key="1">
    <source>
        <dbReference type="ARBA" id="ARBA00001971"/>
    </source>
</evidence>
<evidence type="ECO:0000256" key="2">
    <source>
        <dbReference type="ARBA" id="ARBA00005179"/>
    </source>
</evidence>
<comment type="cofactor">
    <cofactor evidence="1 9">
        <name>heme</name>
        <dbReference type="ChEBI" id="CHEBI:30413"/>
    </cofactor>
</comment>
<reference evidence="11 12" key="1">
    <citation type="journal article" date="2017" name="Mol. Ecol.">
        <title>Comparative and population genomic landscape of Phellinus noxius: A hypervariable fungus causing root rot in trees.</title>
        <authorList>
            <person name="Chung C.L."/>
            <person name="Lee T.J."/>
            <person name="Akiba M."/>
            <person name="Lee H.H."/>
            <person name="Kuo T.H."/>
            <person name="Liu D."/>
            <person name="Ke H.M."/>
            <person name="Yokoi T."/>
            <person name="Roa M.B."/>
            <person name="Lu M.J."/>
            <person name="Chang Y.Y."/>
            <person name="Ann P.J."/>
            <person name="Tsai J.N."/>
            <person name="Chen C.Y."/>
            <person name="Tzean S.S."/>
            <person name="Ota Y."/>
            <person name="Hattori T."/>
            <person name="Sahashi N."/>
            <person name="Liou R.F."/>
            <person name="Kikuchi T."/>
            <person name="Tsai I.J."/>
        </authorList>
    </citation>
    <scope>NUCLEOTIDE SEQUENCE [LARGE SCALE GENOMIC DNA]</scope>
    <source>
        <strain evidence="11 12">FFPRI411160</strain>
    </source>
</reference>
<sequence length="557" mass="63282">MSSVLFPVRLNLHTPSLLSPLPLNTLVETNDPRRTIMDLFSHLKLVNLDVAILSVISIWVASIWSLTRKRATSKNPKLPGPRGYPIIGNIFDMPTSKEWLKAAEWKETYGDLVFLRIFGKQLLFLNSYEAVTDIMEKRSKACSSRPHSEMGELMDWYWFIVNMTYGDTWRLHRSYFHRLLDPNAVVEFADHQIRGARKLVNSLIRQSSDFTQSIRNSVTSTVMMSTYGYEVEEKDDPYVALVEETASIFSSAAVPGAWLVEVLPWMKKIPVWFPGASFQRLARLGRESSTTSRSGPYNDLKRKIFEGTANSSLIGKLIEENRRDDGKISNEETIESIGGAIFLAGADTTEATLETFILAMLMHPDVQKRAQEELDRVVGTDRLPTLDDRENLPFVNAVIMEVMRWQPVAPLGVPHALTEDIVYKGYRIPKGTDVFANQWLLLNDPNVYPEPQIFKPERFLPQGNEEGSKQRDPTKVVFGFGRRICPGRFMALNSIFSSIVTVLATLNITNATDASGRPIKPKCEYNESFIQRPLSFPCKFEYRSPMSESLINEYFQA</sequence>